<dbReference type="GO" id="GO:0046872">
    <property type="term" value="F:metal ion binding"/>
    <property type="evidence" value="ECO:0007669"/>
    <property type="project" value="UniProtKB-KW"/>
</dbReference>
<dbReference type="eggNOG" id="KOG4528">
    <property type="taxonomic scope" value="Eukaryota"/>
</dbReference>
<dbReference type="STRING" id="564608.C1MQ19"/>
<organism evidence="8">
    <name type="scientific">Micromonas pusilla (strain CCMP1545)</name>
    <name type="common">Picoplanktonic green alga</name>
    <dbReference type="NCBI Taxonomy" id="564608"/>
    <lineage>
        <taxon>Eukaryota</taxon>
        <taxon>Viridiplantae</taxon>
        <taxon>Chlorophyta</taxon>
        <taxon>Mamiellophyceae</taxon>
        <taxon>Mamiellales</taxon>
        <taxon>Mamiellaceae</taxon>
        <taxon>Micromonas</taxon>
    </lineage>
</organism>
<dbReference type="RefSeq" id="XP_003058048.1">
    <property type="nucleotide sequence ID" value="XM_003058002.2"/>
</dbReference>
<name>C1MQ19_MICPC</name>
<comment type="similarity">
    <text evidence="1">Belongs to the archease family.</text>
</comment>
<dbReference type="EMBL" id="GG663738">
    <property type="protein sequence ID" value="EEH57999.1"/>
    <property type="molecule type" value="Genomic_DNA"/>
</dbReference>
<keyword evidence="2" id="KW-0819">tRNA processing</keyword>
<evidence type="ECO:0000313" key="8">
    <source>
        <dbReference type="Proteomes" id="UP000001876"/>
    </source>
</evidence>
<sequence>RRYEYKDHTADIQIHAWGATVEECFARAALGMFDYMTPLDKLSEGASRARDEGAHDAHSLLFAFLDELLFHFHTSMLVCTKIQVATIDRTRWRVECVALGEKFVDGVHEQGTEIKAITYSAMQILEAGEGKDGCAEVFVIVDI</sequence>
<evidence type="ECO:0000256" key="5">
    <source>
        <dbReference type="ARBA" id="ARBA00071898"/>
    </source>
</evidence>
<accession>C1MQ19</accession>
<dbReference type="Pfam" id="PF01951">
    <property type="entry name" value="Archease"/>
    <property type="match status" value="1"/>
</dbReference>
<dbReference type="OrthoDB" id="2190767at2759"/>
<keyword evidence="4" id="KW-0106">Calcium</keyword>
<feature type="domain" description="Archease" evidence="6">
    <location>
        <begin position="3"/>
        <end position="143"/>
    </location>
</feature>
<protein>
    <recommendedName>
        <fullName evidence="5">Protein archease-like</fullName>
    </recommendedName>
</protein>
<dbReference type="GeneID" id="9683486"/>
<evidence type="ECO:0000313" key="7">
    <source>
        <dbReference type="EMBL" id="EEH57999.1"/>
    </source>
</evidence>
<evidence type="ECO:0000256" key="3">
    <source>
        <dbReference type="ARBA" id="ARBA00022723"/>
    </source>
</evidence>
<gene>
    <name evidence="7" type="ORF">MICPUCDRAFT_11752</name>
</gene>
<dbReference type="InterPro" id="IPR036820">
    <property type="entry name" value="Archease_dom_sf"/>
</dbReference>
<dbReference type="InterPro" id="IPR023572">
    <property type="entry name" value="Archease_dom"/>
</dbReference>
<dbReference type="InterPro" id="IPR002804">
    <property type="entry name" value="Archease"/>
</dbReference>
<dbReference type="Proteomes" id="UP000001876">
    <property type="component" value="Unassembled WGS sequence"/>
</dbReference>
<dbReference type="GO" id="GO:0006388">
    <property type="term" value="P:tRNA splicing, via endonucleolytic cleavage and ligation"/>
    <property type="evidence" value="ECO:0007669"/>
    <property type="project" value="TreeGrafter"/>
</dbReference>
<dbReference type="OMA" id="AITYHKM"/>
<feature type="non-terminal residue" evidence="7">
    <location>
        <position position="143"/>
    </location>
</feature>
<dbReference type="Gene3D" id="3.55.10.10">
    <property type="entry name" value="Archease domain"/>
    <property type="match status" value="1"/>
</dbReference>
<evidence type="ECO:0000259" key="6">
    <source>
        <dbReference type="Pfam" id="PF01951"/>
    </source>
</evidence>
<proteinExistence type="inferred from homology"/>
<keyword evidence="3" id="KW-0479">Metal-binding</keyword>
<dbReference type="SUPFAM" id="SSF69819">
    <property type="entry name" value="MTH1598-like"/>
    <property type="match status" value="1"/>
</dbReference>
<dbReference type="PANTHER" id="PTHR12682">
    <property type="entry name" value="ARCHEASE"/>
    <property type="match status" value="1"/>
</dbReference>
<evidence type="ECO:0000256" key="1">
    <source>
        <dbReference type="ARBA" id="ARBA00007963"/>
    </source>
</evidence>
<reference evidence="7 8" key="1">
    <citation type="journal article" date="2009" name="Science">
        <title>Green evolution and dynamic adaptations revealed by genomes of the marine picoeukaryotes Micromonas.</title>
        <authorList>
            <person name="Worden A.Z."/>
            <person name="Lee J.H."/>
            <person name="Mock T."/>
            <person name="Rouze P."/>
            <person name="Simmons M.P."/>
            <person name="Aerts A.L."/>
            <person name="Allen A.E."/>
            <person name="Cuvelier M.L."/>
            <person name="Derelle E."/>
            <person name="Everett M.V."/>
            <person name="Foulon E."/>
            <person name="Grimwood J."/>
            <person name="Gundlach H."/>
            <person name="Henrissat B."/>
            <person name="Napoli C."/>
            <person name="McDonald S.M."/>
            <person name="Parker M.S."/>
            <person name="Rombauts S."/>
            <person name="Salamov A."/>
            <person name="Von Dassow P."/>
            <person name="Badger J.H."/>
            <person name="Coutinho P.M."/>
            <person name="Demir E."/>
            <person name="Dubchak I."/>
            <person name="Gentemann C."/>
            <person name="Eikrem W."/>
            <person name="Gready J.E."/>
            <person name="John U."/>
            <person name="Lanier W."/>
            <person name="Lindquist E.A."/>
            <person name="Lucas S."/>
            <person name="Mayer K.F."/>
            <person name="Moreau H."/>
            <person name="Not F."/>
            <person name="Otillar R."/>
            <person name="Panaud O."/>
            <person name="Pangilinan J."/>
            <person name="Paulsen I."/>
            <person name="Piegu B."/>
            <person name="Poliakov A."/>
            <person name="Robbens S."/>
            <person name="Schmutz J."/>
            <person name="Toulza E."/>
            <person name="Wyss T."/>
            <person name="Zelensky A."/>
            <person name="Zhou K."/>
            <person name="Armbrust E.V."/>
            <person name="Bhattacharya D."/>
            <person name="Goodenough U.W."/>
            <person name="Van de Peer Y."/>
            <person name="Grigoriev I.V."/>
        </authorList>
    </citation>
    <scope>NUCLEOTIDE SEQUENCE [LARGE SCALE GENOMIC DNA]</scope>
    <source>
        <strain evidence="7 8">CCMP1545</strain>
    </source>
</reference>
<dbReference type="KEGG" id="mpp:MICPUCDRAFT_11752"/>
<evidence type="ECO:0000256" key="2">
    <source>
        <dbReference type="ARBA" id="ARBA00022694"/>
    </source>
</evidence>
<keyword evidence="8" id="KW-1185">Reference proteome</keyword>
<feature type="non-terminal residue" evidence="7">
    <location>
        <position position="1"/>
    </location>
</feature>
<dbReference type="AlphaFoldDB" id="C1MQ19"/>
<dbReference type="PANTHER" id="PTHR12682:SF11">
    <property type="entry name" value="PROTEIN ARCHEASE"/>
    <property type="match status" value="1"/>
</dbReference>
<dbReference type="FunFam" id="3.55.10.10:FF:000002">
    <property type="entry name" value="Archease, putative"/>
    <property type="match status" value="1"/>
</dbReference>
<dbReference type="GO" id="GO:0072669">
    <property type="term" value="C:tRNA-splicing ligase complex"/>
    <property type="evidence" value="ECO:0007669"/>
    <property type="project" value="TreeGrafter"/>
</dbReference>
<evidence type="ECO:0000256" key="4">
    <source>
        <dbReference type="ARBA" id="ARBA00022837"/>
    </source>
</evidence>